<evidence type="ECO:0000256" key="2">
    <source>
        <dbReference type="ARBA" id="ARBA00023125"/>
    </source>
</evidence>
<keyword evidence="4" id="KW-0472">Membrane</keyword>
<reference evidence="6 7" key="1">
    <citation type="submission" date="2024-09" db="EMBL/GenBank/DDBJ databases">
        <authorList>
            <person name="Sun Q."/>
            <person name="Mori K."/>
        </authorList>
    </citation>
    <scope>NUCLEOTIDE SEQUENCE [LARGE SCALE GENOMIC DNA]</scope>
    <source>
        <strain evidence="6 7">TISTR 2452</strain>
    </source>
</reference>
<dbReference type="InterPro" id="IPR020449">
    <property type="entry name" value="Tscrpt_reg_AraC-type_HTH"/>
</dbReference>
<dbReference type="PROSITE" id="PS01124">
    <property type="entry name" value="HTH_ARAC_FAMILY_2"/>
    <property type="match status" value="1"/>
</dbReference>
<dbReference type="SUPFAM" id="SSF46689">
    <property type="entry name" value="Homeodomain-like"/>
    <property type="match status" value="2"/>
</dbReference>
<protein>
    <submittedName>
        <fullName evidence="6">Helix-turn-helix domain-containing protein</fullName>
    </submittedName>
</protein>
<keyword evidence="3" id="KW-0804">Transcription</keyword>
<dbReference type="SMART" id="SM00342">
    <property type="entry name" value="HTH_ARAC"/>
    <property type="match status" value="1"/>
</dbReference>
<dbReference type="InterPro" id="IPR009057">
    <property type="entry name" value="Homeodomain-like_sf"/>
</dbReference>
<keyword evidence="2" id="KW-0238">DNA-binding</keyword>
<evidence type="ECO:0000256" key="1">
    <source>
        <dbReference type="ARBA" id="ARBA00023015"/>
    </source>
</evidence>
<accession>A0ABV5L0K7</accession>
<evidence type="ECO:0000313" key="6">
    <source>
        <dbReference type="EMBL" id="MFB9330979.1"/>
    </source>
</evidence>
<dbReference type="Pfam" id="PF17853">
    <property type="entry name" value="GGDEF_2"/>
    <property type="match status" value="1"/>
</dbReference>
<gene>
    <name evidence="6" type="ORF">ACFFSY_33995</name>
</gene>
<dbReference type="InterPro" id="IPR041522">
    <property type="entry name" value="CdaR_GGDEF"/>
</dbReference>
<evidence type="ECO:0000313" key="7">
    <source>
        <dbReference type="Proteomes" id="UP001589747"/>
    </source>
</evidence>
<dbReference type="Gene3D" id="1.10.10.60">
    <property type="entry name" value="Homeodomain-like"/>
    <property type="match status" value="2"/>
</dbReference>
<keyword evidence="4" id="KW-0812">Transmembrane</keyword>
<dbReference type="EMBL" id="JBHMDO010000055">
    <property type="protein sequence ID" value="MFB9330979.1"/>
    <property type="molecule type" value="Genomic_DNA"/>
</dbReference>
<organism evidence="6 7">
    <name type="scientific">Paenibacillus aurantiacus</name>
    <dbReference type="NCBI Taxonomy" id="1936118"/>
    <lineage>
        <taxon>Bacteria</taxon>
        <taxon>Bacillati</taxon>
        <taxon>Bacillota</taxon>
        <taxon>Bacilli</taxon>
        <taxon>Bacillales</taxon>
        <taxon>Paenibacillaceae</taxon>
        <taxon>Paenibacillus</taxon>
    </lineage>
</organism>
<dbReference type="PROSITE" id="PS00041">
    <property type="entry name" value="HTH_ARAC_FAMILY_1"/>
    <property type="match status" value="1"/>
</dbReference>
<dbReference type="Proteomes" id="UP001589747">
    <property type="component" value="Unassembled WGS sequence"/>
</dbReference>
<evidence type="ECO:0000256" key="3">
    <source>
        <dbReference type="ARBA" id="ARBA00023163"/>
    </source>
</evidence>
<dbReference type="InterPro" id="IPR018062">
    <property type="entry name" value="HTH_AraC-typ_CS"/>
</dbReference>
<feature type="domain" description="HTH araC/xylS-type" evidence="5">
    <location>
        <begin position="661"/>
        <end position="760"/>
    </location>
</feature>
<dbReference type="PANTHER" id="PTHR43280:SF28">
    <property type="entry name" value="HTH-TYPE TRANSCRIPTIONAL ACTIVATOR RHAS"/>
    <property type="match status" value="1"/>
</dbReference>
<evidence type="ECO:0000259" key="5">
    <source>
        <dbReference type="PROSITE" id="PS01124"/>
    </source>
</evidence>
<dbReference type="RefSeq" id="WP_377502888.1">
    <property type="nucleotide sequence ID" value="NZ_JBHMDO010000055.1"/>
</dbReference>
<dbReference type="Pfam" id="PF12833">
    <property type="entry name" value="HTH_18"/>
    <property type="match status" value="1"/>
</dbReference>
<feature type="transmembrane region" description="Helical" evidence="4">
    <location>
        <begin position="292"/>
        <end position="311"/>
    </location>
</feature>
<dbReference type="Gene3D" id="3.30.450.20">
    <property type="entry name" value="PAS domain"/>
    <property type="match status" value="1"/>
</dbReference>
<keyword evidence="1" id="KW-0805">Transcription regulation</keyword>
<proteinExistence type="predicted"/>
<keyword evidence="4" id="KW-1133">Transmembrane helix</keyword>
<dbReference type="InterPro" id="IPR018060">
    <property type="entry name" value="HTH_AraC"/>
</dbReference>
<dbReference type="PANTHER" id="PTHR43280">
    <property type="entry name" value="ARAC-FAMILY TRANSCRIPTIONAL REGULATOR"/>
    <property type="match status" value="1"/>
</dbReference>
<keyword evidence="7" id="KW-1185">Reference proteome</keyword>
<evidence type="ECO:0000256" key="4">
    <source>
        <dbReference type="SAM" id="Phobius"/>
    </source>
</evidence>
<dbReference type="PRINTS" id="PR00032">
    <property type="entry name" value="HTHARAC"/>
</dbReference>
<sequence>MVKLTDKFPNRFVTLFGFLFLAIIIVTSAIAYYSSIRQMERMVEASNSELLSQLNRRLELSLTEIDKTVITLLRSVDARGFFYEDSDNPRQTLQLQTQLINMVNSYSNLQSIYLYSKRGNKILSDTIYTDADQFYDLDWIPMWGADDEYYAWTNLRPITEQPGITKEVITLIRSFPLTTKPEDRVGLVAVNLKASMLNEIVGDLELEDGHAYIVDGKGSPLTGINRDEAYPEAEIVRLLKETEGASSGFWKGTFAGDKSWVFYCALEYTGWKWFYVVPESKVGKTFAAIRNLLLLIAAVMSAVAAAGVVLANRLSYGPLEAFIRKIDSRMGGSVSKEAGTDISQLESKFEAFVSNYSVVEQKLRETVPAMKLRTLLDVLTGSKTVYAQSLPYFERVGVKLYETNYTVMLIEFDHRRRIGNLEEWNLYSFGLCNVAEELVNADPGGCQGTAVQVSATQSAAILSFPDSDSRANQLSAMTLAESIRKYIDEHFKQTVTIAIGRHYPDFGSIRISYREAVELLKYKWVAGTNTVITWEEIQEYSGTQYMKIYGMIDKLTEAVRTTDLGAATQLLDQMFAGMVKLNLNEDKIRHICQQILFKASQIYTNTGAEADDQEHGDFTLSEFDTFESMEEIRQMLRQRMEDIIARLTVKRSNKDKNELIDNVLAYIAAHYSSSELSQNQLAHIFDISPSYLSRMFKEHTSINFLNYLIDVRMKEAKTLLLQSQLHVQDIALRVGYTNLSSFLRIFKKYYGMTPSELRNAASKEE</sequence>
<comment type="caution">
    <text evidence="6">The sequence shown here is derived from an EMBL/GenBank/DDBJ whole genome shotgun (WGS) entry which is preliminary data.</text>
</comment>
<name>A0ABV5L0K7_9BACL</name>
<feature type="transmembrane region" description="Helical" evidence="4">
    <location>
        <begin position="12"/>
        <end position="33"/>
    </location>
</feature>